<dbReference type="Proteomes" id="UP000198287">
    <property type="component" value="Unassembled WGS sequence"/>
</dbReference>
<dbReference type="AlphaFoldDB" id="A0A226DD52"/>
<evidence type="ECO:0000313" key="1">
    <source>
        <dbReference type="EMBL" id="OXA43129.1"/>
    </source>
</evidence>
<dbReference type="EMBL" id="LNIX01000023">
    <property type="protein sequence ID" value="OXA43129.1"/>
    <property type="molecule type" value="Genomic_DNA"/>
</dbReference>
<organism evidence="1 2">
    <name type="scientific">Folsomia candida</name>
    <name type="common">Springtail</name>
    <dbReference type="NCBI Taxonomy" id="158441"/>
    <lineage>
        <taxon>Eukaryota</taxon>
        <taxon>Metazoa</taxon>
        <taxon>Ecdysozoa</taxon>
        <taxon>Arthropoda</taxon>
        <taxon>Hexapoda</taxon>
        <taxon>Collembola</taxon>
        <taxon>Entomobryomorpha</taxon>
        <taxon>Isotomoidea</taxon>
        <taxon>Isotomidae</taxon>
        <taxon>Proisotominae</taxon>
        <taxon>Folsomia</taxon>
    </lineage>
</organism>
<proteinExistence type="predicted"/>
<reference evidence="1 2" key="1">
    <citation type="submission" date="2015-12" db="EMBL/GenBank/DDBJ databases">
        <title>The genome of Folsomia candida.</title>
        <authorList>
            <person name="Faddeeva A."/>
            <person name="Derks M.F."/>
            <person name="Anvar Y."/>
            <person name="Smit S."/>
            <person name="Van Straalen N."/>
            <person name="Roelofs D."/>
        </authorList>
    </citation>
    <scope>NUCLEOTIDE SEQUENCE [LARGE SCALE GENOMIC DNA]</scope>
    <source>
        <strain evidence="1 2">VU population</strain>
        <tissue evidence="1">Whole body</tissue>
    </source>
</reference>
<evidence type="ECO:0000313" key="2">
    <source>
        <dbReference type="Proteomes" id="UP000198287"/>
    </source>
</evidence>
<gene>
    <name evidence="1" type="ORF">Fcan01_22104</name>
</gene>
<sequence length="172" mass="19468">MNVANFFLDFSNPLLFGFSDSVLTVRGNNETYQANIHLAIPQASLTGSYDLWVDISFPFWGGIYRRNRGHGSYAHTFTDVSLWLNFTVSEGLEGGRPLVTEVATALNFASARLWAENYSVDDYVVDEAGWETRGPWFKLSFDSEETTEDREIVLSEAVRSYFNRLFGFSVTS</sequence>
<protein>
    <submittedName>
        <fullName evidence="1">Uncharacterized protein</fullName>
    </submittedName>
</protein>
<accession>A0A226DD52</accession>
<keyword evidence="2" id="KW-1185">Reference proteome</keyword>
<name>A0A226DD52_FOLCA</name>
<comment type="caution">
    <text evidence="1">The sequence shown here is derived from an EMBL/GenBank/DDBJ whole genome shotgun (WGS) entry which is preliminary data.</text>
</comment>